<reference evidence="3" key="1">
    <citation type="submission" date="2017-09" db="EMBL/GenBank/DDBJ databases">
        <title>Depth-based differentiation of microbial function through sediment-hosted aquifers and enrichment of novel symbionts in the deep terrestrial subsurface.</title>
        <authorList>
            <person name="Probst A.J."/>
            <person name="Ladd B."/>
            <person name="Jarett J.K."/>
            <person name="Geller-Mcgrath D.E."/>
            <person name="Sieber C.M.K."/>
            <person name="Emerson J.B."/>
            <person name="Anantharaman K."/>
            <person name="Thomas B.C."/>
            <person name="Malmstrom R."/>
            <person name="Stieglmeier M."/>
            <person name="Klingl A."/>
            <person name="Woyke T."/>
            <person name="Ryan C.M."/>
            <person name="Banfield J.F."/>
        </authorList>
    </citation>
    <scope>NUCLEOTIDE SEQUENCE [LARGE SCALE GENOMIC DNA]</scope>
</reference>
<dbReference type="AlphaFoldDB" id="A0A2M7TXD7"/>
<evidence type="ECO:0000313" key="3">
    <source>
        <dbReference type="Proteomes" id="UP000228503"/>
    </source>
</evidence>
<organism evidence="2 3">
    <name type="scientific">Candidatus Roizmanbacteria bacterium CG_4_10_14_0_2_um_filter_39_13</name>
    <dbReference type="NCBI Taxonomy" id="1974825"/>
    <lineage>
        <taxon>Bacteria</taxon>
        <taxon>Candidatus Roizmaniibacteriota</taxon>
    </lineage>
</organism>
<keyword evidence="1" id="KW-0812">Transmembrane</keyword>
<sequence>MKWLIFRMVVVTRYLFGKAYQIHTIMLDFDERQNYCEWNVLNLVRRATKIILQQIGVSICSAVFVMLNLMIQRRAEQRILL</sequence>
<evidence type="ECO:0000313" key="2">
    <source>
        <dbReference type="EMBL" id="PIZ62489.1"/>
    </source>
</evidence>
<proteinExistence type="predicted"/>
<keyword evidence="1" id="KW-1133">Transmembrane helix</keyword>
<comment type="caution">
    <text evidence="2">The sequence shown here is derived from an EMBL/GenBank/DDBJ whole genome shotgun (WGS) entry which is preliminary data.</text>
</comment>
<accession>A0A2M7TXD7</accession>
<dbReference type="Proteomes" id="UP000228503">
    <property type="component" value="Unassembled WGS sequence"/>
</dbReference>
<dbReference type="EMBL" id="PFOB01000054">
    <property type="protein sequence ID" value="PIZ62489.1"/>
    <property type="molecule type" value="Genomic_DNA"/>
</dbReference>
<gene>
    <name evidence="2" type="ORF">COY16_04195</name>
</gene>
<keyword evidence="1" id="KW-0472">Membrane</keyword>
<feature type="transmembrane region" description="Helical" evidence="1">
    <location>
        <begin position="50"/>
        <end position="71"/>
    </location>
</feature>
<name>A0A2M7TXD7_9BACT</name>
<evidence type="ECO:0000256" key="1">
    <source>
        <dbReference type="SAM" id="Phobius"/>
    </source>
</evidence>
<protein>
    <submittedName>
        <fullName evidence="2">Uncharacterized protein</fullName>
    </submittedName>
</protein>